<dbReference type="Pfam" id="PF01323">
    <property type="entry name" value="DSBA"/>
    <property type="match status" value="1"/>
</dbReference>
<dbReference type="RefSeq" id="WP_167639352.1">
    <property type="nucleotide sequence ID" value="NZ_JAATOP010000017.1"/>
</dbReference>
<sequence length="216" mass="24339">MVKLDIIADPACPWCYVGKGYLDRALEKAGDHPFEIEYHPFQLRPDMPKGGMDRGELMEQVFGSKKRAAEAHVVLEEHAKNAGVTFNFEKITRSPNTFDAQRLIYWAGLEQRQAFVVSAIMKAYWAEGRDIGDHEVLIDIAKGCEMDPEMVRRLLESDADIDSIAKREAHSRHMGITSVPTFVVGNRHAVPGAQPTELWLDVMKDIASQDREESAE</sequence>
<reference evidence="2 3" key="1">
    <citation type="submission" date="2020-03" db="EMBL/GenBank/DDBJ databases">
        <title>Bacterial isolates of synthetic phycosphere.</title>
        <authorList>
            <person name="Fu H."/>
            <person name="Moran M.A."/>
        </authorList>
    </citation>
    <scope>NUCLEOTIDE SEQUENCE [LARGE SCALE GENOMIC DNA]</scope>
    <source>
        <strain evidence="2 3">HF1</strain>
    </source>
</reference>
<dbReference type="Gene3D" id="3.40.30.10">
    <property type="entry name" value="Glutaredoxin"/>
    <property type="match status" value="1"/>
</dbReference>
<keyword evidence="3" id="KW-1185">Reference proteome</keyword>
<dbReference type="CDD" id="cd03024">
    <property type="entry name" value="DsbA_FrnE"/>
    <property type="match status" value="1"/>
</dbReference>
<dbReference type="SUPFAM" id="SSF52833">
    <property type="entry name" value="Thioredoxin-like"/>
    <property type="match status" value="1"/>
</dbReference>
<proteinExistence type="predicted"/>
<organism evidence="2 3">
    <name type="scientific">Marivivens donghaensis</name>
    <dbReference type="NCBI Taxonomy" id="1699413"/>
    <lineage>
        <taxon>Bacteria</taxon>
        <taxon>Pseudomonadati</taxon>
        <taxon>Pseudomonadota</taxon>
        <taxon>Alphaproteobacteria</taxon>
        <taxon>Rhodobacterales</taxon>
        <taxon>Paracoccaceae</taxon>
        <taxon>Marivivens group</taxon>
        <taxon>Marivivens</taxon>
    </lineage>
</organism>
<evidence type="ECO:0000259" key="1">
    <source>
        <dbReference type="Pfam" id="PF01323"/>
    </source>
</evidence>
<name>A0ABX0W1I0_9RHOB</name>
<evidence type="ECO:0000313" key="2">
    <source>
        <dbReference type="EMBL" id="NIY73969.1"/>
    </source>
</evidence>
<dbReference type="PANTHER" id="PTHR13887:SF41">
    <property type="entry name" value="THIOREDOXIN SUPERFAMILY PROTEIN"/>
    <property type="match status" value="1"/>
</dbReference>
<dbReference type="InterPro" id="IPR036249">
    <property type="entry name" value="Thioredoxin-like_sf"/>
</dbReference>
<feature type="domain" description="DSBA-like thioredoxin" evidence="1">
    <location>
        <begin position="4"/>
        <end position="199"/>
    </location>
</feature>
<protein>
    <submittedName>
        <fullName evidence="2">DsbA family oxidoreductase</fullName>
    </submittedName>
</protein>
<evidence type="ECO:0000313" key="3">
    <source>
        <dbReference type="Proteomes" id="UP000709466"/>
    </source>
</evidence>
<comment type="caution">
    <text evidence="2">The sequence shown here is derived from an EMBL/GenBank/DDBJ whole genome shotgun (WGS) entry which is preliminary data.</text>
</comment>
<dbReference type="InterPro" id="IPR001853">
    <property type="entry name" value="DSBA-like_thioredoxin_dom"/>
</dbReference>
<dbReference type="EMBL" id="JAATOP010000017">
    <property type="protein sequence ID" value="NIY73969.1"/>
    <property type="molecule type" value="Genomic_DNA"/>
</dbReference>
<gene>
    <name evidence="2" type="ORF">HCZ30_16185</name>
</gene>
<dbReference type="PANTHER" id="PTHR13887">
    <property type="entry name" value="GLUTATHIONE S-TRANSFERASE KAPPA"/>
    <property type="match status" value="1"/>
</dbReference>
<dbReference type="Proteomes" id="UP000709466">
    <property type="component" value="Unassembled WGS sequence"/>
</dbReference>
<accession>A0ABX0W1I0</accession>